<sequence length="124" mass="13633">MTTHSKLKKNVATRHSHISTSLGTALRGKLRKLGTAVTRMASSSHRLCGLARIRAGRSLPNQGTERPSILRHSSSSCDRSFESFSDIFTPSSLWTSAAPLALDHSYHQAIKHHNKTRHAGVDHN</sequence>
<accession>A0AAV4F0I6</accession>
<gene>
    <name evidence="2" type="ORF">ElyMa_000228700</name>
</gene>
<keyword evidence="3" id="KW-1185">Reference proteome</keyword>
<evidence type="ECO:0000256" key="1">
    <source>
        <dbReference type="SAM" id="MobiDB-lite"/>
    </source>
</evidence>
<comment type="caution">
    <text evidence="2">The sequence shown here is derived from an EMBL/GenBank/DDBJ whole genome shotgun (WGS) entry which is preliminary data.</text>
</comment>
<organism evidence="2 3">
    <name type="scientific">Elysia marginata</name>
    <dbReference type="NCBI Taxonomy" id="1093978"/>
    <lineage>
        <taxon>Eukaryota</taxon>
        <taxon>Metazoa</taxon>
        <taxon>Spiralia</taxon>
        <taxon>Lophotrochozoa</taxon>
        <taxon>Mollusca</taxon>
        <taxon>Gastropoda</taxon>
        <taxon>Heterobranchia</taxon>
        <taxon>Euthyneura</taxon>
        <taxon>Panpulmonata</taxon>
        <taxon>Sacoglossa</taxon>
        <taxon>Placobranchoidea</taxon>
        <taxon>Plakobranchidae</taxon>
        <taxon>Elysia</taxon>
    </lineage>
</organism>
<reference evidence="2 3" key="1">
    <citation type="journal article" date="2021" name="Elife">
        <title>Chloroplast acquisition without the gene transfer in kleptoplastic sea slugs, Plakobranchus ocellatus.</title>
        <authorList>
            <person name="Maeda T."/>
            <person name="Takahashi S."/>
            <person name="Yoshida T."/>
            <person name="Shimamura S."/>
            <person name="Takaki Y."/>
            <person name="Nagai Y."/>
            <person name="Toyoda A."/>
            <person name="Suzuki Y."/>
            <person name="Arimoto A."/>
            <person name="Ishii H."/>
            <person name="Satoh N."/>
            <person name="Nishiyama T."/>
            <person name="Hasebe M."/>
            <person name="Maruyama T."/>
            <person name="Minagawa J."/>
            <person name="Obokata J."/>
            <person name="Shigenobu S."/>
        </authorList>
    </citation>
    <scope>NUCLEOTIDE SEQUENCE [LARGE SCALE GENOMIC DNA]</scope>
</reference>
<dbReference type="EMBL" id="BMAT01000446">
    <property type="protein sequence ID" value="GFR66435.1"/>
    <property type="molecule type" value="Genomic_DNA"/>
</dbReference>
<name>A0AAV4F0I6_9GAST</name>
<protein>
    <submittedName>
        <fullName evidence="2">Uncharacterized protein</fullName>
    </submittedName>
</protein>
<evidence type="ECO:0000313" key="2">
    <source>
        <dbReference type="EMBL" id="GFR66435.1"/>
    </source>
</evidence>
<dbReference type="AlphaFoldDB" id="A0AAV4F0I6"/>
<feature type="compositionally biased region" description="Basic residues" evidence="1">
    <location>
        <begin position="1"/>
        <end position="17"/>
    </location>
</feature>
<proteinExistence type="predicted"/>
<evidence type="ECO:0000313" key="3">
    <source>
        <dbReference type="Proteomes" id="UP000762676"/>
    </source>
</evidence>
<dbReference type="Proteomes" id="UP000762676">
    <property type="component" value="Unassembled WGS sequence"/>
</dbReference>
<feature type="region of interest" description="Disordered" evidence="1">
    <location>
        <begin position="1"/>
        <end position="20"/>
    </location>
</feature>